<dbReference type="GO" id="GO:0043565">
    <property type="term" value="F:sequence-specific DNA binding"/>
    <property type="evidence" value="ECO:0007669"/>
    <property type="project" value="InterPro"/>
</dbReference>
<organism evidence="6 7">
    <name type="scientific">Paenibacillus rhizovicinus</name>
    <dbReference type="NCBI Taxonomy" id="2704463"/>
    <lineage>
        <taxon>Bacteria</taxon>
        <taxon>Bacillati</taxon>
        <taxon>Bacillota</taxon>
        <taxon>Bacilli</taxon>
        <taxon>Bacillales</taxon>
        <taxon>Paenibacillaceae</taxon>
        <taxon>Paenibacillus</taxon>
    </lineage>
</organism>
<reference evidence="6 7" key="1">
    <citation type="submission" date="2020-02" db="EMBL/GenBank/DDBJ databases">
        <title>Paenibacillus sp. nov., isolated from rhizosphere soil of tomato.</title>
        <authorList>
            <person name="Weon H.-Y."/>
            <person name="Lee S.A."/>
        </authorList>
    </citation>
    <scope>NUCLEOTIDE SEQUENCE [LARGE SCALE GENOMIC DNA]</scope>
    <source>
        <strain evidence="6 7">14171R-81</strain>
    </source>
</reference>
<dbReference type="InterPro" id="IPR018060">
    <property type="entry name" value="HTH_AraC"/>
</dbReference>
<sequence>MRTIFRFKLGTNSLFTQLFISFLAVILLLLSFNYFSFSFYQNNIRDEIIKYNDVNLDHTTENYESYFELLYKLSLGFYFRDSVQTLAKNHEDYAASNYIVRNEINSVLSIPKLYLDNFMLYINDNSLVLEQGGTARAQTMFTKFYHSTNYPYAFWKGQFDSPYGFRLFPAANFEEIGLNKEITSSKQLFSFIVKNKLYPDFYLIAFIDANKLFQTFHQSINKQFYIADSDGQPVYASQLTASEQLPAFTGAQGAIRQGSYYYFYKKGTVTGFTYVNTVPLEEITSQISRLRLTLWSVLLAALAIGLITSILFTIRFHSPVKKIISSIQSIGGHAAQPSRIKEFALIGENIRSMLEANRNIHQSMNDSKALLQYYALTNRIKKITMNLPDLQELIVNPNPYLLVLYELKFKRRYKDEIGIDREQAVFYLKECIDLCIAGRHRDSLTFPIESDQLLSIVFLPPENPPILDTLQRIVSMMEVDRDYYFAAIAVSGTHHQPAEFTDAYEQALTLLNNRPIHDSTEILSAPGRKNPPEFVITVEQEYELNLHLYAGNCENTLQLIRRTLGAMQRKQATALRCAQFANDVLSRILNVLRALSLESPFIQRLPSPQQQLQECYTIQDYERFFTNAVTEATLLIRDHKEAADPIVDFVVQYLERHYAQDITLDIVADKLGISSGYLSTYFKEKTQKNFIDYVNEVRVANAKTLLRESGARIQEIAAGVGYQNMNSFNRMFKKFTSMTPSEFRMKHKQ</sequence>
<dbReference type="PANTHER" id="PTHR43280:SF2">
    <property type="entry name" value="HTH-TYPE TRANSCRIPTIONAL REGULATOR EXSA"/>
    <property type="match status" value="1"/>
</dbReference>
<evidence type="ECO:0000256" key="3">
    <source>
        <dbReference type="ARBA" id="ARBA00023163"/>
    </source>
</evidence>
<protein>
    <submittedName>
        <fullName evidence="6">Helix-turn-helix domain-containing protein</fullName>
    </submittedName>
</protein>
<evidence type="ECO:0000313" key="6">
    <source>
        <dbReference type="EMBL" id="QHW33998.1"/>
    </source>
</evidence>
<dbReference type="PROSITE" id="PS00041">
    <property type="entry name" value="HTH_ARAC_FAMILY_1"/>
    <property type="match status" value="1"/>
</dbReference>
<dbReference type="Pfam" id="PF12833">
    <property type="entry name" value="HTH_18"/>
    <property type="match status" value="1"/>
</dbReference>
<keyword evidence="2" id="KW-0238">DNA-binding</keyword>
<dbReference type="InterPro" id="IPR009057">
    <property type="entry name" value="Homeodomain-like_sf"/>
</dbReference>
<evidence type="ECO:0000313" key="7">
    <source>
        <dbReference type="Proteomes" id="UP000479114"/>
    </source>
</evidence>
<evidence type="ECO:0000256" key="2">
    <source>
        <dbReference type="ARBA" id="ARBA00023125"/>
    </source>
</evidence>
<dbReference type="PANTHER" id="PTHR43280">
    <property type="entry name" value="ARAC-FAMILY TRANSCRIPTIONAL REGULATOR"/>
    <property type="match status" value="1"/>
</dbReference>
<keyword evidence="3" id="KW-0804">Transcription</keyword>
<accession>A0A6C0P656</accession>
<evidence type="ECO:0000259" key="5">
    <source>
        <dbReference type="PROSITE" id="PS01124"/>
    </source>
</evidence>
<dbReference type="PRINTS" id="PR00032">
    <property type="entry name" value="HTHARAC"/>
</dbReference>
<dbReference type="Gene3D" id="1.10.10.60">
    <property type="entry name" value="Homeodomain-like"/>
    <property type="match status" value="2"/>
</dbReference>
<dbReference type="Proteomes" id="UP000479114">
    <property type="component" value="Chromosome"/>
</dbReference>
<evidence type="ECO:0000256" key="1">
    <source>
        <dbReference type="ARBA" id="ARBA00023015"/>
    </source>
</evidence>
<dbReference type="AlphaFoldDB" id="A0A6C0P656"/>
<feature type="transmembrane region" description="Helical" evidence="4">
    <location>
        <begin position="14"/>
        <end position="35"/>
    </location>
</feature>
<dbReference type="PROSITE" id="PS01124">
    <property type="entry name" value="HTH_ARAC_FAMILY_2"/>
    <property type="match status" value="1"/>
</dbReference>
<evidence type="ECO:0000256" key="4">
    <source>
        <dbReference type="SAM" id="Phobius"/>
    </source>
</evidence>
<dbReference type="GO" id="GO:0003700">
    <property type="term" value="F:DNA-binding transcription factor activity"/>
    <property type="evidence" value="ECO:0007669"/>
    <property type="project" value="InterPro"/>
</dbReference>
<feature type="domain" description="HTH araC/xylS-type" evidence="5">
    <location>
        <begin position="648"/>
        <end position="746"/>
    </location>
</feature>
<dbReference type="InterPro" id="IPR018062">
    <property type="entry name" value="HTH_AraC-typ_CS"/>
</dbReference>
<keyword evidence="1" id="KW-0805">Transcription regulation</keyword>
<dbReference type="EMBL" id="CP048286">
    <property type="protein sequence ID" value="QHW33998.1"/>
    <property type="molecule type" value="Genomic_DNA"/>
</dbReference>
<proteinExistence type="predicted"/>
<name>A0A6C0P656_9BACL</name>
<keyword evidence="7" id="KW-1185">Reference proteome</keyword>
<feature type="transmembrane region" description="Helical" evidence="4">
    <location>
        <begin position="292"/>
        <end position="314"/>
    </location>
</feature>
<dbReference type="KEGG" id="prz:GZH47_26540"/>
<keyword evidence="4" id="KW-1133">Transmembrane helix</keyword>
<dbReference type="RefSeq" id="WP_162643995.1">
    <property type="nucleotide sequence ID" value="NZ_CP048286.1"/>
</dbReference>
<keyword evidence="4" id="KW-0472">Membrane</keyword>
<dbReference type="InterPro" id="IPR020449">
    <property type="entry name" value="Tscrpt_reg_AraC-type_HTH"/>
</dbReference>
<gene>
    <name evidence="6" type="ORF">GZH47_26540</name>
</gene>
<dbReference type="SMART" id="SM00342">
    <property type="entry name" value="HTH_ARAC"/>
    <property type="match status" value="1"/>
</dbReference>
<keyword evidence="4" id="KW-0812">Transmembrane</keyword>
<dbReference type="SUPFAM" id="SSF46689">
    <property type="entry name" value="Homeodomain-like"/>
    <property type="match status" value="2"/>
</dbReference>